<dbReference type="GO" id="GO:0021618">
    <property type="term" value="P:hypoglossal nerve morphogenesis"/>
    <property type="evidence" value="ECO:0007669"/>
    <property type="project" value="Ensembl"/>
</dbReference>
<dbReference type="InterPro" id="IPR044459">
    <property type="entry name" value="ADAR2_DSRM_2"/>
</dbReference>
<dbReference type="FunFam" id="3.30.160.20:FF:000009">
    <property type="entry name" value="Adenosine deaminase RNA-specific B2 (inactive)"/>
    <property type="match status" value="1"/>
</dbReference>
<dbReference type="GO" id="GO:0006397">
    <property type="term" value="P:mRNA processing"/>
    <property type="evidence" value="ECO:0007669"/>
    <property type="project" value="UniProtKB-KW"/>
</dbReference>
<dbReference type="GeneTree" id="ENSGT00940000155992"/>
<dbReference type="PANTHER" id="PTHR10910">
    <property type="entry name" value="EUKARYOTE SPECIFIC DSRNA BINDING PROTEIN"/>
    <property type="match status" value="1"/>
</dbReference>
<accession>A0A8C5KRS0</accession>
<keyword evidence="8" id="KW-0539">Nucleus</keyword>
<keyword evidence="5" id="KW-0378">Hydrolase</keyword>
<dbReference type="PANTHER" id="PTHR10910:SF58">
    <property type="entry name" value="DOUBLE-STRANDED RNA-SPECIFIC EDITASE 1"/>
    <property type="match status" value="1"/>
</dbReference>
<dbReference type="GO" id="GO:0046872">
    <property type="term" value="F:metal ion binding"/>
    <property type="evidence" value="ECO:0007669"/>
    <property type="project" value="UniProtKB-KW"/>
</dbReference>
<dbReference type="GO" id="GO:0008285">
    <property type="term" value="P:negative regulation of cell population proliferation"/>
    <property type="evidence" value="ECO:0007669"/>
    <property type="project" value="Ensembl"/>
</dbReference>
<keyword evidence="14" id="KW-1185">Reference proteome</keyword>
<dbReference type="CDD" id="cd19898">
    <property type="entry name" value="DSRM_RED1_rpt2"/>
    <property type="match status" value="1"/>
</dbReference>
<evidence type="ECO:0000256" key="5">
    <source>
        <dbReference type="ARBA" id="ARBA00022801"/>
    </source>
</evidence>
<evidence type="ECO:0000259" key="11">
    <source>
        <dbReference type="PROSITE" id="PS50137"/>
    </source>
</evidence>
<dbReference type="GO" id="GO:0008251">
    <property type="term" value="F:tRNA-specific adenosine deaminase activity"/>
    <property type="evidence" value="ECO:0007669"/>
    <property type="project" value="TreeGrafter"/>
</dbReference>
<evidence type="ECO:0000256" key="3">
    <source>
        <dbReference type="ARBA" id="ARBA00022723"/>
    </source>
</evidence>
<dbReference type="SMART" id="SM00552">
    <property type="entry name" value="ADEAMc"/>
    <property type="match status" value="1"/>
</dbReference>
<dbReference type="GO" id="GO:0045202">
    <property type="term" value="C:synapse"/>
    <property type="evidence" value="ECO:0007669"/>
    <property type="project" value="GOC"/>
</dbReference>
<dbReference type="GO" id="GO:0051726">
    <property type="term" value="P:regulation of cell cycle"/>
    <property type="evidence" value="ECO:0007669"/>
    <property type="project" value="Ensembl"/>
</dbReference>
<keyword evidence="6" id="KW-0862">Zinc</keyword>
<dbReference type="GO" id="GO:0061744">
    <property type="term" value="P:motor behavior"/>
    <property type="evidence" value="ECO:0007669"/>
    <property type="project" value="Ensembl"/>
</dbReference>
<dbReference type="Pfam" id="PF00035">
    <property type="entry name" value="dsrm"/>
    <property type="match status" value="2"/>
</dbReference>
<dbReference type="FunFam" id="3.30.160.20:FF:000011">
    <property type="entry name" value="double-stranded RNA-specific editase 1 isoform X1"/>
    <property type="match status" value="1"/>
</dbReference>
<dbReference type="SMART" id="SM00358">
    <property type="entry name" value="DSRM"/>
    <property type="match status" value="2"/>
</dbReference>
<dbReference type="PROSITE" id="PS50141">
    <property type="entry name" value="A_DEAMIN_EDITASE"/>
    <property type="match status" value="1"/>
</dbReference>
<dbReference type="GO" id="GO:0030336">
    <property type="term" value="P:negative regulation of cell migration"/>
    <property type="evidence" value="ECO:0007669"/>
    <property type="project" value="Ensembl"/>
</dbReference>
<keyword evidence="2" id="KW-0507">mRNA processing</keyword>
<keyword evidence="7 9" id="KW-0694">RNA-binding</keyword>
<dbReference type="InterPro" id="IPR044458">
    <property type="entry name" value="ADAR2_DSRM_1"/>
</dbReference>
<proteinExistence type="predicted"/>
<dbReference type="GO" id="GO:0021610">
    <property type="term" value="P:facial nerve morphogenesis"/>
    <property type="evidence" value="ECO:0007669"/>
    <property type="project" value="Ensembl"/>
</dbReference>
<evidence type="ECO:0000256" key="2">
    <source>
        <dbReference type="ARBA" id="ARBA00022664"/>
    </source>
</evidence>
<feature type="region of interest" description="Disordered" evidence="10">
    <location>
        <begin position="187"/>
        <end position="208"/>
    </location>
</feature>
<dbReference type="GO" id="GO:0097049">
    <property type="term" value="P:motor neuron apoptotic process"/>
    <property type="evidence" value="ECO:0007669"/>
    <property type="project" value="Ensembl"/>
</dbReference>
<protein>
    <submittedName>
        <fullName evidence="13">Adenosine deaminase, RNA-specific, B1</fullName>
    </submittedName>
</protein>
<dbReference type="Proteomes" id="UP000694385">
    <property type="component" value="Unassembled WGS sequence"/>
</dbReference>
<evidence type="ECO:0000259" key="12">
    <source>
        <dbReference type="PROSITE" id="PS50141"/>
    </source>
</evidence>
<evidence type="ECO:0000256" key="10">
    <source>
        <dbReference type="SAM" id="MobiDB-lite"/>
    </source>
</evidence>
<evidence type="ECO:0000256" key="8">
    <source>
        <dbReference type="ARBA" id="ARBA00023242"/>
    </source>
</evidence>
<dbReference type="Gene3D" id="3.30.160.20">
    <property type="match status" value="2"/>
</dbReference>
<feature type="domain" description="DRBM" evidence="11">
    <location>
        <begin position="63"/>
        <end position="129"/>
    </location>
</feature>
<dbReference type="Ensembl" id="ENSJJAT00000020888.1">
    <property type="protein sequence ID" value="ENSJJAP00000014388.1"/>
    <property type="gene ID" value="ENSJJAG00000016847.1"/>
</dbReference>
<dbReference type="SMR" id="A0A8C5KRS0"/>
<dbReference type="AlphaFoldDB" id="A0A8C5KRS0"/>
<keyword evidence="3" id="KW-0479">Metal-binding</keyword>
<dbReference type="InterPro" id="IPR002466">
    <property type="entry name" value="A_deamin"/>
</dbReference>
<feature type="compositionally biased region" description="Basic residues" evidence="10">
    <location>
        <begin position="48"/>
        <end position="57"/>
    </location>
</feature>
<dbReference type="GO" id="GO:0050884">
    <property type="term" value="P:neuromuscular process controlling posture"/>
    <property type="evidence" value="ECO:0007669"/>
    <property type="project" value="Ensembl"/>
</dbReference>
<dbReference type="InterPro" id="IPR014720">
    <property type="entry name" value="dsRBD_dom"/>
</dbReference>
<feature type="region of interest" description="Disordered" evidence="10">
    <location>
        <begin position="1"/>
        <end position="57"/>
    </location>
</feature>
<dbReference type="CDD" id="cd19895">
    <property type="entry name" value="DSRM_RED1_rpt1"/>
    <property type="match status" value="1"/>
</dbReference>
<dbReference type="Pfam" id="PF02137">
    <property type="entry name" value="A_deamin"/>
    <property type="match status" value="2"/>
</dbReference>
<evidence type="ECO:0000313" key="14">
    <source>
        <dbReference type="Proteomes" id="UP000694385"/>
    </source>
</evidence>
<gene>
    <name evidence="13" type="primary">Adarb1</name>
</gene>
<evidence type="ECO:0000256" key="1">
    <source>
        <dbReference type="ARBA" id="ARBA00004123"/>
    </source>
</evidence>
<dbReference type="GO" id="GO:0005654">
    <property type="term" value="C:nucleoplasm"/>
    <property type="evidence" value="ECO:0007669"/>
    <property type="project" value="Ensembl"/>
</dbReference>
<dbReference type="GO" id="GO:0021965">
    <property type="term" value="P:spinal cord ventral commissure morphogenesis"/>
    <property type="evidence" value="ECO:0007669"/>
    <property type="project" value="Ensembl"/>
</dbReference>
<comment type="subcellular location">
    <subcellularLocation>
        <location evidence="1">Nucleus</location>
    </subcellularLocation>
</comment>
<evidence type="ECO:0000256" key="7">
    <source>
        <dbReference type="ARBA" id="ARBA00022884"/>
    </source>
</evidence>
<dbReference type="GO" id="GO:0005730">
    <property type="term" value="C:nucleolus"/>
    <property type="evidence" value="ECO:0007669"/>
    <property type="project" value="Ensembl"/>
</dbReference>
<keyword evidence="4" id="KW-0677">Repeat</keyword>
<feature type="compositionally biased region" description="Low complexity" evidence="10">
    <location>
        <begin position="187"/>
        <end position="204"/>
    </location>
</feature>
<reference evidence="13" key="2">
    <citation type="submission" date="2025-09" db="UniProtKB">
        <authorList>
            <consortium name="Ensembl"/>
        </authorList>
    </citation>
    <scope>IDENTIFICATION</scope>
</reference>
<dbReference type="GO" id="GO:0060415">
    <property type="term" value="P:muscle tissue morphogenesis"/>
    <property type="evidence" value="ECO:0007669"/>
    <property type="project" value="Ensembl"/>
</dbReference>
<reference evidence="13" key="1">
    <citation type="submission" date="2025-08" db="UniProtKB">
        <authorList>
            <consortium name="Ensembl"/>
        </authorList>
    </citation>
    <scope>IDENTIFICATION</scope>
</reference>
<dbReference type="GO" id="GO:0045070">
    <property type="term" value="P:positive regulation of viral genome replication"/>
    <property type="evidence" value="ECO:0007669"/>
    <property type="project" value="Ensembl"/>
</dbReference>
<organism evidence="13 14">
    <name type="scientific">Jaculus jaculus</name>
    <name type="common">Lesser Egyptian jerboa</name>
    <dbReference type="NCBI Taxonomy" id="51337"/>
    <lineage>
        <taxon>Eukaryota</taxon>
        <taxon>Metazoa</taxon>
        <taxon>Chordata</taxon>
        <taxon>Craniata</taxon>
        <taxon>Vertebrata</taxon>
        <taxon>Euteleostomi</taxon>
        <taxon>Mammalia</taxon>
        <taxon>Eutheria</taxon>
        <taxon>Euarchontoglires</taxon>
        <taxon>Glires</taxon>
        <taxon>Rodentia</taxon>
        <taxon>Myomorpha</taxon>
        <taxon>Dipodoidea</taxon>
        <taxon>Dipodidae</taxon>
        <taxon>Dipodinae</taxon>
        <taxon>Jaculus</taxon>
    </lineage>
</organism>
<dbReference type="GO" id="GO:0060384">
    <property type="term" value="P:innervation"/>
    <property type="evidence" value="ECO:0007669"/>
    <property type="project" value="Ensembl"/>
</dbReference>
<dbReference type="OMA" id="IFSPHES"/>
<dbReference type="GO" id="GO:0003726">
    <property type="term" value="F:double-stranded RNA adenosine deaminase activity"/>
    <property type="evidence" value="ECO:0007669"/>
    <property type="project" value="Ensembl"/>
</dbReference>
<dbReference type="GO" id="GO:0007274">
    <property type="term" value="P:neuromuscular synaptic transmission"/>
    <property type="evidence" value="ECO:0007669"/>
    <property type="project" value="Ensembl"/>
</dbReference>
<dbReference type="GO" id="GO:0006382">
    <property type="term" value="P:adenosine to inosine editing"/>
    <property type="evidence" value="ECO:0007669"/>
    <property type="project" value="Ensembl"/>
</dbReference>
<sequence>VKENHNLDNMPPKDSNAPGPGEGTLLSNGGGGSTGRKRPLEEGSNGHSKYRLKKRRRIPGPVLPKNALMQLNEIKPGLQYTLLSQTGPVHAPLFVMSVEVNGQVFEGSGPTKKKAKLHAAEKALRSFVQFPNASEAHLAMGRTLSVNTDFTSDQADFPDTLFNGFETTDKLEAPFYVGSNGEDSFSSSGDLSLSASPVPASLAQPPLPVPPPFPPPSGKNPVMILNELRPGLKYDFLSESGESHAKRFVMSVVVDGQFFEGSGRNKKLAKARAAQSALAAVFNLHLDQTPSRQPVLSEGLQLHLPQVLADAVSRLVLGKFSDLTDNFSSPHARRKVLAGVVMTTGTDVKDAKVISVSTGTKCINGEYMSDRGLALNDCHAEIISRRSLLRFLYTQLELHLNIMSNGLFNKLDGLQLWVLNPVFLLEPADRHPNRKARGQLRTKIESGEGTIPVRSNASIQTWDGVLQGERLLTMSCSDKIARWNVVGIQGSLLSIFVEPIYFSSIILGSLYHGDHLSRAMYQRISNIEGLPPLYTLNKPLLSGISNAEARQPGKAPNFSVNWTVGDSAIEVINATTGKDELGRASRLCKHALYCRWMRVHGKVPTHLLRTKITKPNTYHESKLAAKEYQAAKARLFTAFIKAGLGAWVEKPTEQDQFSLTP</sequence>
<evidence type="ECO:0000256" key="6">
    <source>
        <dbReference type="ARBA" id="ARBA00022833"/>
    </source>
</evidence>
<dbReference type="SUPFAM" id="SSF54768">
    <property type="entry name" value="dsRNA-binding domain-like"/>
    <property type="match status" value="2"/>
</dbReference>
<evidence type="ECO:0000256" key="4">
    <source>
        <dbReference type="ARBA" id="ARBA00022737"/>
    </source>
</evidence>
<evidence type="ECO:0000256" key="9">
    <source>
        <dbReference type="PROSITE-ProRule" id="PRU00266"/>
    </source>
</evidence>
<dbReference type="GO" id="GO:0005829">
    <property type="term" value="C:cytosol"/>
    <property type="evidence" value="ECO:0007669"/>
    <property type="project" value="Ensembl"/>
</dbReference>
<feature type="domain" description="DRBM" evidence="11">
    <location>
        <begin position="234"/>
        <end position="283"/>
    </location>
</feature>
<name>A0A8C5KRS0_JACJA</name>
<feature type="domain" description="A to I editase" evidence="12">
    <location>
        <begin position="355"/>
        <end position="657"/>
    </location>
</feature>
<dbReference type="GO" id="GO:0003725">
    <property type="term" value="F:double-stranded RNA binding"/>
    <property type="evidence" value="ECO:0007669"/>
    <property type="project" value="TreeGrafter"/>
</dbReference>
<dbReference type="GO" id="GO:0035264">
    <property type="term" value="P:multicellular organism growth"/>
    <property type="evidence" value="ECO:0007669"/>
    <property type="project" value="Ensembl"/>
</dbReference>
<evidence type="ECO:0000313" key="13">
    <source>
        <dbReference type="Ensembl" id="ENSJJAP00000014388.1"/>
    </source>
</evidence>
<dbReference type="PROSITE" id="PS50137">
    <property type="entry name" value="DS_RBD"/>
    <property type="match status" value="2"/>
</dbReference>